<feature type="non-terminal residue" evidence="1">
    <location>
        <position position="1"/>
    </location>
</feature>
<evidence type="ECO:0000313" key="2">
    <source>
        <dbReference type="Proteomes" id="UP000789366"/>
    </source>
</evidence>
<evidence type="ECO:0000313" key="1">
    <source>
        <dbReference type="EMBL" id="CAG8682077.1"/>
    </source>
</evidence>
<gene>
    <name evidence="1" type="ORF">SPELUC_LOCUS10211</name>
</gene>
<feature type="non-terminal residue" evidence="1">
    <location>
        <position position="236"/>
    </location>
</feature>
<accession>A0ACA9P1A2</accession>
<dbReference type="Proteomes" id="UP000789366">
    <property type="component" value="Unassembled WGS sequence"/>
</dbReference>
<sequence length="236" mass="27967">NSYDRLFNELIDLFEEKKVAWSSGIQDSQGKIFIKHLSNAIWYIDPHIKLLQNHAYHMSSLFKQLATYKSGASEIWASEKCWIEIIPKIFSFTTMMRKYVEHLKKSAQLTYSIHHSTTIVHTPNKYSKLTIIIGVLNINPNYKALEMILTKKDLYKFIEKKTTHITSFHLLVFSKLRITIWSLITNNGYYIQDPKYHNKGFCFREDPPWFILAERRECKDFIGVYKCDTDDWKLLN</sequence>
<proteinExistence type="predicted"/>
<comment type="caution">
    <text evidence="1">The sequence shown here is derived from an EMBL/GenBank/DDBJ whole genome shotgun (WGS) entry which is preliminary data.</text>
</comment>
<reference evidence="1" key="1">
    <citation type="submission" date="2021-06" db="EMBL/GenBank/DDBJ databases">
        <authorList>
            <person name="Kallberg Y."/>
            <person name="Tangrot J."/>
            <person name="Rosling A."/>
        </authorList>
    </citation>
    <scope>NUCLEOTIDE SEQUENCE</scope>
    <source>
        <strain evidence="1">28 12/20/2015</strain>
    </source>
</reference>
<dbReference type="EMBL" id="CAJVPW010018511">
    <property type="protein sequence ID" value="CAG8682077.1"/>
    <property type="molecule type" value="Genomic_DNA"/>
</dbReference>
<keyword evidence="2" id="KW-1185">Reference proteome</keyword>
<protein>
    <submittedName>
        <fullName evidence="1">1272_t:CDS:1</fullName>
    </submittedName>
</protein>
<name>A0ACA9P1A2_9GLOM</name>
<organism evidence="1 2">
    <name type="scientific">Cetraspora pellucida</name>
    <dbReference type="NCBI Taxonomy" id="1433469"/>
    <lineage>
        <taxon>Eukaryota</taxon>
        <taxon>Fungi</taxon>
        <taxon>Fungi incertae sedis</taxon>
        <taxon>Mucoromycota</taxon>
        <taxon>Glomeromycotina</taxon>
        <taxon>Glomeromycetes</taxon>
        <taxon>Diversisporales</taxon>
        <taxon>Gigasporaceae</taxon>
        <taxon>Cetraspora</taxon>
    </lineage>
</organism>